<dbReference type="PANTHER" id="PTHR43687:SF1">
    <property type="entry name" value="FERREDOXIN III"/>
    <property type="match status" value="1"/>
</dbReference>
<dbReference type="Proteomes" id="UP000598633">
    <property type="component" value="Unassembled WGS sequence"/>
</dbReference>
<protein>
    <submittedName>
        <fullName evidence="7">(2Fe-2S)-binding protein</fullName>
    </submittedName>
</protein>
<keyword evidence="2" id="KW-0479">Metal-binding</keyword>
<evidence type="ECO:0000259" key="6">
    <source>
        <dbReference type="PROSITE" id="PS51379"/>
    </source>
</evidence>
<feature type="domain" description="2Fe-2S ferredoxin-type" evidence="5">
    <location>
        <begin position="1"/>
        <end position="84"/>
    </location>
</feature>
<keyword evidence="4" id="KW-0411">Iron-sulfur</keyword>
<dbReference type="InterPro" id="IPR050572">
    <property type="entry name" value="Fe-S_Ferredoxin"/>
</dbReference>
<dbReference type="GO" id="GO:0051539">
    <property type="term" value="F:4 iron, 4 sulfur cluster binding"/>
    <property type="evidence" value="ECO:0007669"/>
    <property type="project" value="UniProtKB-KW"/>
</dbReference>
<evidence type="ECO:0000259" key="5">
    <source>
        <dbReference type="PROSITE" id="PS51085"/>
    </source>
</evidence>
<gene>
    <name evidence="7" type="ORF">IFJ97_00545</name>
</gene>
<dbReference type="PROSITE" id="PS51379">
    <property type="entry name" value="4FE4S_FER_2"/>
    <property type="match status" value="2"/>
</dbReference>
<keyword evidence="3" id="KW-0408">Iron</keyword>
<feature type="domain" description="4Fe-4S ferredoxin-type" evidence="6">
    <location>
        <begin position="120"/>
        <end position="150"/>
    </location>
</feature>
<dbReference type="Gene3D" id="3.30.70.20">
    <property type="match status" value="1"/>
</dbReference>
<evidence type="ECO:0000313" key="8">
    <source>
        <dbReference type="Proteomes" id="UP000598633"/>
    </source>
</evidence>
<evidence type="ECO:0000256" key="1">
    <source>
        <dbReference type="ARBA" id="ARBA00022485"/>
    </source>
</evidence>
<dbReference type="InterPro" id="IPR017900">
    <property type="entry name" value="4Fe4S_Fe_S_CS"/>
</dbReference>
<reference evidence="7 8" key="1">
    <citation type="submission" date="2020-08" db="EMBL/GenBank/DDBJ databases">
        <title>Acidobacteriota in marine sediments use diverse sulfur dissimilation pathways.</title>
        <authorList>
            <person name="Wasmund K."/>
        </authorList>
    </citation>
    <scope>NUCLEOTIDE SEQUENCE [LARGE SCALE GENOMIC DNA]</scope>
    <source>
        <strain evidence="7">MAG AM3-A</strain>
    </source>
</reference>
<dbReference type="PANTHER" id="PTHR43687">
    <property type="entry name" value="ADENYLYLSULFATE REDUCTASE, BETA SUBUNIT"/>
    <property type="match status" value="1"/>
</dbReference>
<dbReference type="PROSITE" id="PS51085">
    <property type="entry name" value="2FE2S_FER_2"/>
    <property type="match status" value="1"/>
</dbReference>
<dbReference type="InterPro" id="IPR001041">
    <property type="entry name" value="2Fe-2S_ferredoxin-type"/>
</dbReference>
<dbReference type="InterPro" id="IPR036010">
    <property type="entry name" value="2Fe-2S_ferredoxin-like_sf"/>
</dbReference>
<accession>A0A8J6XXZ3</accession>
<organism evidence="7 8">
    <name type="scientific">Candidatus Sulfomarinibacter kjeldsenii</name>
    <dbReference type="NCBI Taxonomy" id="2885994"/>
    <lineage>
        <taxon>Bacteria</taxon>
        <taxon>Pseudomonadati</taxon>
        <taxon>Acidobacteriota</taxon>
        <taxon>Thermoanaerobaculia</taxon>
        <taxon>Thermoanaerobaculales</taxon>
        <taxon>Candidatus Sulfomarinibacteraceae</taxon>
        <taxon>Candidatus Sulfomarinibacter</taxon>
    </lineage>
</organism>
<dbReference type="AlphaFoldDB" id="A0A8J6XXZ3"/>
<name>A0A8J6XXZ3_9BACT</name>
<dbReference type="SUPFAM" id="SSF54862">
    <property type="entry name" value="4Fe-4S ferredoxins"/>
    <property type="match status" value="1"/>
</dbReference>
<dbReference type="PROSITE" id="PS00198">
    <property type="entry name" value="4FE4S_FER_1"/>
    <property type="match status" value="1"/>
</dbReference>
<dbReference type="Pfam" id="PF13510">
    <property type="entry name" value="Fer2_4"/>
    <property type="match status" value="1"/>
</dbReference>
<dbReference type="SUPFAM" id="SSF54292">
    <property type="entry name" value="2Fe-2S ferredoxin-like"/>
    <property type="match status" value="1"/>
</dbReference>
<dbReference type="Gene3D" id="3.10.20.740">
    <property type="match status" value="1"/>
</dbReference>
<sequence length="254" mass="28397">MPTLKVNGRRVTVDSDATLLDAARAAGVEVPTLCQFDGLEPWGGCRLCVVDMSQANWDDDWFKVVTACNHPVDEGMTVITDSDRIIETRRVVLDLLLARCPDTPLIQQWALEYGIEQTSYTPNPDPDDCILCGLCTRVCDHIGVSAISSINRGWGREIAPPFNQPPPDCIGCLACAEICPTDCIPFETSNVRRKIWGKEFEMLRDPKTGEAVITKEQAEHFAERSGVPMTYFETSDRSKRREMAKTFEKLQVVK</sequence>
<proteinExistence type="predicted"/>
<dbReference type="CDD" id="cd00207">
    <property type="entry name" value="fer2"/>
    <property type="match status" value="1"/>
</dbReference>
<evidence type="ECO:0000256" key="2">
    <source>
        <dbReference type="ARBA" id="ARBA00022723"/>
    </source>
</evidence>
<dbReference type="EMBL" id="JACXWA010000008">
    <property type="protein sequence ID" value="MBD3869828.1"/>
    <property type="molecule type" value="Genomic_DNA"/>
</dbReference>
<dbReference type="InterPro" id="IPR017896">
    <property type="entry name" value="4Fe4S_Fe-S-bd"/>
</dbReference>
<evidence type="ECO:0000256" key="3">
    <source>
        <dbReference type="ARBA" id="ARBA00023004"/>
    </source>
</evidence>
<evidence type="ECO:0000256" key="4">
    <source>
        <dbReference type="ARBA" id="ARBA00023014"/>
    </source>
</evidence>
<comment type="caution">
    <text evidence="7">The sequence shown here is derived from an EMBL/GenBank/DDBJ whole genome shotgun (WGS) entry which is preliminary data.</text>
</comment>
<evidence type="ECO:0000313" key="7">
    <source>
        <dbReference type="EMBL" id="MBD3869828.1"/>
    </source>
</evidence>
<keyword evidence="1" id="KW-0004">4Fe-4S</keyword>
<feature type="domain" description="4Fe-4S ferredoxin-type" evidence="6">
    <location>
        <begin position="158"/>
        <end position="189"/>
    </location>
</feature>
<dbReference type="GO" id="GO:0046872">
    <property type="term" value="F:metal ion binding"/>
    <property type="evidence" value="ECO:0007669"/>
    <property type="project" value="UniProtKB-KW"/>
</dbReference>